<organism evidence="1 2">
    <name type="scientific">Acinetobacter pollinis</name>
    <dbReference type="NCBI Taxonomy" id="2605270"/>
    <lineage>
        <taxon>Bacteria</taxon>
        <taxon>Pseudomonadati</taxon>
        <taxon>Pseudomonadota</taxon>
        <taxon>Gammaproteobacteria</taxon>
        <taxon>Moraxellales</taxon>
        <taxon>Moraxellaceae</taxon>
        <taxon>Acinetobacter</taxon>
    </lineage>
</organism>
<accession>A0ABU6DR88</accession>
<comment type="caution">
    <text evidence="1">The sequence shown here is derived from an EMBL/GenBank/DDBJ whole genome shotgun (WGS) entry which is preliminary data.</text>
</comment>
<sequence>MKQVKDIFATPSTFSAMNALAHQYLTYRTEVPHPIISTTTHDLDSSIDFPHVITPDPKAIQYHLNGASHGIDSRGYLPKTQTIHY</sequence>
<reference evidence="1 2" key="1">
    <citation type="submission" date="2019-08" db="EMBL/GenBank/DDBJ databases">
        <title>Five species of Acinetobacter isolated from floral nectar and animal pollinators.</title>
        <authorList>
            <person name="Hendry T.A."/>
        </authorList>
    </citation>
    <scope>NUCLEOTIDE SEQUENCE [LARGE SCALE GENOMIC DNA]</scope>
    <source>
        <strain evidence="1 2">MD18.27</strain>
    </source>
</reference>
<gene>
    <name evidence="1" type="ORF">I2F25_04755</name>
</gene>
<dbReference type="RefSeq" id="WP_325774884.1">
    <property type="nucleotide sequence ID" value="NZ_VTDN01000003.1"/>
</dbReference>
<dbReference type="Proteomes" id="UP001339883">
    <property type="component" value="Unassembled WGS sequence"/>
</dbReference>
<protein>
    <submittedName>
        <fullName evidence="1">Uncharacterized protein</fullName>
    </submittedName>
</protein>
<name>A0ABU6DR88_9GAMM</name>
<keyword evidence="2" id="KW-1185">Reference proteome</keyword>
<evidence type="ECO:0000313" key="1">
    <source>
        <dbReference type="EMBL" id="MEB5476368.1"/>
    </source>
</evidence>
<evidence type="ECO:0000313" key="2">
    <source>
        <dbReference type="Proteomes" id="UP001339883"/>
    </source>
</evidence>
<proteinExistence type="predicted"/>
<dbReference type="EMBL" id="VTDN01000003">
    <property type="protein sequence ID" value="MEB5476368.1"/>
    <property type="molecule type" value="Genomic_DNA"/>
</dbReference>